<comment type="caution">
    <text evidence="2">The sequence shown here is derived from an EMBL/GenBank/DDBJ whole genome shotgun (WGS) entry which is preliminary data.</text>
</comment>
<name>A0A5D9C9G3_9SPHN</name>
<dbReference type="PROSITE" id="PS51819">
    <property type="entry name" value="VOC"/>
    <property type="match status" value="1"/>
</dbReference>
<dbReference type="InterPro" id="IPR037523">
    <property type="entry name" value="VOC_core"/>
</dbReference>
<dbReference type="SUPFAM" id="SSF54593">
    <property type="entry name" value="Glyoxalase/Bleomycin resistance protein/Dihydroxybiphenyl dioxygenase"/>
    <property type="match status" value="1"/>
</dbReference>
<sequence>MSAVKNPPEGYTSITPYLTVDGAAAAIEFYGEAFGAVEIMRMQMGDRVGHAEIRIGNAIIMLADEFPEMKICGPKTLGGASGSLMLYLDDVDAAFKRAIDAGCTEDKPLTDQFWGDRMGGVVDPFGHKWMLATHVEDVTPDEMGRRMKAFAEQFA</sequence>
<dbReference type="InterPro" id="IPR004360">
    <property type="entry name" value="Glyas_Fos-R_dOase_dom"/>
</dbReference>
<accession>A0A5D9C9G3</accession>
<dbReference type="EMBL" id="VTOU01000002">
    <property type="protein sequence ID" value="TZG27700.1"/>
    <property type="molecule type" value="Genomic_DNA"/>
</dbReference>
<feature type="domain" description="VOC" evidence="1">
    <location>
        <begin position="10"/>
        <end position="134"/>
    </location>
</feature>
<evidence type="ECO:0000313" key="2">
    <source>
        <dbReference type="EMBL" id="TZG27700.1"/>
    </source>
</evidence>
<proteinExistence type="predicted"/>
<dbReference type="InterPro" id="IPR029068">
    <property type="entry name" value="Glyas_Bleomycin-R_OHBP_Dase"/>
</dbReference>
<evidence type="ECO:0000259" key="1">
    <source>
        <dbReference type="PROSITE" id="PS51819"/>
    </source>
</evidence>
<dbReference type="CDD" id="cd07246">
    <property type="entry name" value="VOC_like"/>
    <property type="match status" value="1"/>
</dbReference>
<dbReference type="Gene3D" id="3.30.720.110">
    <property type="match status" value="1"/>
</dbReference>
<dbReference type="PANTHER" id="PTHR34109:SF1">
    <property type="entry name" value="VOC DOMAIN-CONTAINING PROTEIN"/>
    <property type="match status" value="1"/>
</dbReference>
<organism evidence="2 3">
    <name type="scientific">Sphingomonas montanisoli</name>
    <dbReference type="NCBI Taxonomy" id="2606412"/>
    <lineage>
        <taxon>Bacteria</taxon>
        <taxon>Pseudomonadati</taxon>
        <taxon>Pseudomonadota</taxon>
        <taxon>Alphaproteobacteria</taxon>
        <taxon>Sphingomonadales</taxon>
        <taxon>Sphingomonadaceae</taxon>
        <taxon>Sphingomonas</taxon>
    </lineage>
</organism>
<dbReference type="Gene3D" id="3.30.720.120">
    <property type="match status" value="1"/>
</dbReference>
<keyword evidence="3" id="KW-1185">Reference proteome</keyword>
<evidence type="ECO:0000313" key="3">
    <source>
        <dbReference type="Proteomes" id="UP000322077"/>
    </source>
</evidence>
<protein>
    <submittedName>
        <fullName evidence="2">VOC family protein</fullName>
    </submittedName>
</protein>
<reference evidence="2 3" key="1">
    <citation type="submission" date="2019-08" db="EMBL/GenBank/DDBJ databases">
        <authorList>
            <person name="Wang G."/>
            <person name="Xu Z."/>
        </authorList>
    </citation>
    <scope>NUCLEOTIDE SEQUENCE [LARGE SCALE GENOMIC DNA]</scope>
    <source>
        <strain evidence="2 3">ZX</strain>
    </source>
</reference>
<gene>
    <name evidence="2" type="ORF">FYJ91_09010</name>
</gene>
<dbReference type="RefSeq" id="WP_149521913.1">
    <property type="nucleotide sequence ID" value="NZ_VTOU01000002.1"/>
</dbReference>
<dbReference type="PANTHER" id="PTHR34109">
    <property type="entry name" value="BNAUNNG04460D PROTEIN-RELATED"/>
    <property type="match status" value="1"/>
</dbReference>
<dbReference type="AlphaFoldDB" id="A0A5D9C9G3"/>
<dbReference type="Proteomes" id="UP000322077">
    <property type="component" value="Unassembled WGS sequence"/>
</dbReference>
<dbReference type="Pfam" id="PF00903">
    <property type="entry name" value="Glyoxalase"/>
    <property type="match status" value="1"/>
</dbReference>